<reference evidence="2 3" key="1">
    <citation type="submission" date="2021-05" db="EMBL/GenBank/DDBJ databases">
        <title>Comparative genomic studies on the polysaccharide-degrading batcterial strains of the Flammeovirga genus.</title>
        <authorList>
            <person name="Zewei F."/>
            <person name="Zheng Z."/>
            <person name="Yu L."/>
            <person name="Ruyue G."/>
            <person name="Yanhong M."/>
            <person name="Yuanyuan C."/>
            <person name="Jingyan G."/>
            <person name="Wenjun H."/>
        </authorList>
    </citation>
    <scope>NUCLEOTIDE SEQUENCE [LARGE SCALE GENOMIC DNA]</scope>
    <source>
        <strain evidence="2 3">NBRC:100898</strain>
    </source>
</reference>
<dbReference type="InterPro" id="IPR000182">
    <property type="entry name" value="GNAT_dom"/>
</dbReference>
<dbReference type="AlphaFoldDB" id="A0AAX1N5X4"/>
<keyword evidence="3" id="KW-1185">Reference proteome</keyword>
<dbReference type="KEGG" id="fya:KMW28_04655"/>
<dbReference type="EMBL" id="CP076132">
    <property type="protein sequence ID" value="QWG02875.1"/>
    <property type="molecule type" value="Genomic_DNA"/>
</dbReference>
<dbReference type="PANTHER" id="PTHR43792">
    <property type="entry name" value="GNAT FAMILY, PUTATIVE (AFU_ORTHOLOGUE AFUA_3G00765)-RELATED-RELATED"/>
    <property type="match status" value="1"/>
</dbReference>
<sequence>MTKLPLNTSRLTFSEFSKRDAEGFFLLNSDPEVMRFTGDVAFKNLEETLSFIRKYNDYELHGMGRWTIRLKSTDKYIGWCGLKYHPDTQEVDIGFRLMHNAWNKGFATEAAIACLEWAKKKEVKKVVARCMIHNSASKRVIEKLGFAFTHSFKEDEVEWHQHELEL</sequence>
<dbReference type="InterPro" id="IPR051531">
    <property type="entry name" value="N-acetyltransferase"/>
</dbReference>
<evidence type="ECO:0000313" key="2">
    <source>
        <dbReference type="EMBL" id="QWG02875.1"/>
    </source>
</evidence>
<evidence type="ECO:0000259" key="1">
    <source>
        <dbReference type="PROSITE" id="PS51186"/>
    </source>
</evidence>
<dbReference type="Gene3D" id="3.40.630.30">
    <property type="match status" value="1"/>
</dbReference>
<gene>
    <name evidence="2" type="ORF">KMW28_04655</name>
</gene>
<accession>A0AAX1N5X4</accession>
<dbReference type="PANTHER" id="PTHR43792:SF1">
    <property type="entry name" value="N-ACETYLTRANSFERASE DOMAIN-CONTAINING PROTEIN"/>
    <property type="match status" value="1"/>
</dbReference>
<feature type="domain" description="N-acetyltransferase" evidence="1">
    <location>
        <begin position="11"/>
        <end position="165"/>
    </location>
</feature>
<proteinExistence type="predicted"/>
<dbReference type="Proteomes" id="UP000678679">
    <property type="component" value="Chromosome 1"/>
</dbReference>
<dbReference type="SUPFAM" id="SSF55729">
    <property type="entry name" value="Acyl-CoA N-acyltransferases (Nat)"/>
    <property type="match status" value="1"/>
</dbReference>
<evidence type="ECO:0000313" key="3">
    <source>
        <dbReference type="Proteomes" id="UP000678679"/>
    </source>
</evidence>
<organism evidence="2 3">
    <name type="scientific">Flammeovirga yaeyamensis</name>
    <dbReference type="NCBI Taxonomy" id="367791"/>
    <lineage>
        <taxon>Bacteria</taxon>
        <taxon>Pseudomonadati</taxon>
        <taxon>Bacteroidota</taxon>
        <taxon>Cytophagia</taxon>
        <taxon>Cytophagales</taxon>
        <taxon>Flammeovirgaceae</taxon>
        <taxon>Flammeovirga</taxon>
    </lineage>
</organism>
<name>A0AAX1N5X4_9BACT</name>
<dbReference type="PROSITE" id="PS51186">
    <property type="entry name" value="GNAT"/>
    <property type="match status" value="1"/>
</dbReference>
<protein>
    <submittedName>
        <fullName evidence="2">GNAT family N-acetyltransferase</fullName>
    </submittedName>
</protein>
<dbReference type="GO" id="GO:0016747">
    <property type="term" value="F:acyltransferase activity, transferring groups other than amino-acyl groups"/>
    <property type="evidence" value="ECO:0007669"/>
    <property type="project" value="InterPro"/>
</dbReference>
<dbReference type="Pfam" id="PF13302">
    <property type="entry name" value="Acetyltransf_3"/>
    <property type="match status" value="1"/>
</dbReference>
<dbReference type="RefSeq" id="WP_169664356.1">
    <property type="nucleotide sequence ID" value="NZ_CP076132.1"/>
</dbReference>
<dbReference type="InterPro" id="IPR016181">
    <property type="entry name" value="Acyl_CoA_acyltransferase"/>
</dbReference>